<dbReference type="GO" id="GO:1904680">
    <property type="term" value="F:peptide transmembrane transporter activity"/>
    <property type="evidence" value="ECO:0007669"/>
    <property type="project" value="TreeGrafter"/>
</dbReference>
<feature type="domain" description="Solute-binding protein family 5" evidence="5">
    <location>
        <begin position="76"/>
        <end position="433"/>
    </location>
</feature>
<comment type="subcellular location">
    <subcellularLocation>
        <location evidence="1">Periplasm</location>
    </subcellularLocation>
</comment>
<dbReference type="GO" id="GO:0030288">
    <property type="term" value="C:outer membrane-bounded periplasmic space"/>
    <property type="evidence" value="ECO:0007669"/>
    <property type="project" value="UniProtKB-ARBA"/>
</dbReference>
<comment type="caution">
    <text evidence="6">The sequence shown here is derived from an EMBL/GenBank/DDBJ whole genome shotgun (WGS) entry which is preliminary data.</text>
</comment>
<dbReference type="Proteomes" id="UP000029995">
    <property type="component" value="Unassembled WGS sequence"/>
</dbReference>
<dbReference type="PANTHER" id="PTHR30290">
    <property type="entry name" value="PERIPLASMIC BINDING COMPONENT OF ABC TRANSPORTER"/>
    <property type="match status" value="1"/>
</dbReference>
<keyword evidence="3" id="KW-0813">Transport</keyword>
<evidence type="ECO:0000313" key="6">
    <source>
        <dbReference type="EMBL" id="KGM34162.1"/>
    </source>
</evidence>
<name>A0A0A0DAZ5_9PROT</name>
<dbReference type="Gene3D" id="3.90.76.10">
    <property type="entry name" value="Dipeptide-binding Protein, Domain 1"/>
    <property type="match status" value="1"/>
</dbReference>
<dbReference type="PIRSF" id="PIRSF002741">
    <property type="entry name" value="MppA"/>
    <property type="match status" value="1"/>
</dbReference>
<dbReference type="Gene3D" id="3.10.105.10">
    <property type="entry name" value="Dipeptide-binding Protein, Domain 3"/>
    <property type="match status" value="1"/>
</dbReference>
<dbReference type="Pfam" id="PF00496">
    <property type="entry name" value="SBP_bac_5"/>
    <property type="match status" value="1"/>
</dbReference>
<reference evidence="6 7" key="1">
    <citation type="submission" date="2014-01" db="EMBL/GenBank/DDBJ databases">
        <title>Genome sequence determination for a cystic fibrosis isolate, Inquilinus limosus.</title>
        <authorList>
            <person name="Pino M."/>
            <person name="Di Conza J."/>
            <person name="Gutkind G."/>
        </authorList>
    </citation>
    <scope>NUCLEOTIDE SEQUENCE [LARGE SCALE GENOMIC DNA]</scope>
    <source>
        <strain evidence="6 7">MP06</strain>
    </source>
</reference>
<dbReference type="GO" id="GO:0015833">
    <property type="term" value="P:peptide transport"/>
    <property type="evidence" value="ECO:0007669"/>
    <property type="project" value="TreeGrafter"/>
</dbReference>
<dbReference type="Gene3D" id="3.40.190.10">
    <property type="entry name" value="Periplasmic binding protein-like II"/>
    <property type="match status" value="1"/>
</dbReference>
<dbReference type="AlphaFoldDB" id="A0A0A0DAZ5"/>
<organism evidence="6 7">
    <name type="scientific">Inquilinus limosus MP06</name>
    <dbReference type="NCBI Taxonomy" id="1398085"/>
    <lineage>
        <taxon>Bacteria</taxon>
        <taxon>Pseudomonadati</taxon>
        <taxon>Pseudomonadota</taxon>
        <taxon>Alphaproteobacteria</taxon>
        <taxon>Rhodospirillales</taxon>
        <taxon>Rhodospirillaceae</taxon>
        <taxon>Inquilinus</taxon>
    </lineage>
</organism>
<evidence type="ECO:0000256" key="3">
    <source>
        <dbReference type="ARBA" id="ARBA00022448"/>
    </source>
</evidence>
<sequence>MAFVIDRRGALALGGSLGLAALLRGHGVLAADGSQIVIMQSEAPRSMDPADQTATYTSALLEPMYEGLTGYNEKMELVPVLATKWEGDATGTTWTFTLRQGVKFHDGEPCNADAVIASFARHLDEKRGLAASGRFRAVVGEVKATGADTIRFTLKRPYPAFLKLLAQASASIVSPKADKAGTLGRAAVGTGPYKLAEYKSGEYVLEEANAEYWGDKAPTKNLKWIWTQEAAVMNMAVQTGDADIVVPLPPVFAGPIKANPELALMEGNPTSVFWVALNCKLAPLDDVRVRQALNFATDQAGLVSNLLYGFGLPANSPLSPAVFGYDKSVEGYKFDIAKAKALLAEAGHADGITINVAVQEPEANIAEILQGMWAQAGITLNIQRMESGVWTAAAFGKPEEKAAQGVHSVIASWSTGTFDADLQLKPLYYTDSWSPKGANLGFYSNAELDGLLDKAGSSTDDAERKALYAKAQRIIVQDAAHVLLYYPNDLAAARAEVKGAWLQPGGEIVPERATKG</sequence>
<dbReference type="GO" id="GO:0016740">
    <property type="term" value="F:transferase activity"/>
    <property type="evidence" value="ECO:0007669"/>
    <property type="project" value="UniProtKB-KW"/>
</dbReference>
<dbReference type="SUPFAM" id="SSF53850">
    <property type="entry name" value="Periplasmic binding protein-like II"/>
    <property type="match status" value="1"/>
</dbReference>
<evidence type="ECO:0000313" key="7">
    <source>
        <dbReference type="Proteomes" id="UP000029995"/>
    </source>
</evidence>
<dbReference type="InterPro" id="IPR039424">
    <property type="entry name" value="SBP_5"/>
</dbReference>
<evidence type="ECO:0000256" key="2">
    <source>
        <dbReference type="ARBA" id="ARBA00005695"/>
    </source>
</evidence>
<dbReference type="InterPro" id="IPR030678">
    <property type="entry name" value="Peptide/Ni-bd"/>
</dbReference>
<dbReference type="PANTHER" id="PTHR30290:SF9">
    <property type="entry name" value="OLIGOPEPTIDE-BINDING PROTEIN APPA"/>
    <property type="match status" value="1"/>
</dbReference>
<accession>A0A0A0DAZ5</accession>
<proteinExistence type="inferred from homology"/>
<comment type="similarity">
    <text evidence="2">Belongs to the bacterial solute-binding protein 5 family.</text>
</comment>
<dbReference type="GO" id="GO:0043190">
    <property type="term" value="C:ATP-binding cassette (ABC) transporter complex"/>
    <property type="evidence" value="ECO:0007669"/>
    <property type="project" value="InterPro"/>
</dbReference>
<dbReference type="RefSeq" id="WP_034836028.1">
    <property type="nucleotide sequence ID" value="NZ_JANX01000115.1"/>
</dbReference>
<dbReference type="EMBL" id="JANX01000115">
    <property type="protein sequence ID" value="KGM34162.1"/>
    <property type="molecule type" value="Genomic_DNA"/>
</dbReference>
<evidence type="ECO:0000259" key="5">
    <source>
        <dbReference type="Pfam" id="PF00496"/>
    </source>
</evidence>
<dbReference type="InterPro" id="IPR000914">
    <property type="entry name" value="SBP_5_dom"/>
</dbReference>
<keyword evidence="6" id="KW-0808">Transferase</keyword>
<keyword evidence="4" id="KW-0732">Signal</keyword>
<protein>
    <submittedName>
        <fullName evidence="6">Glycosyl transferase</fullName>
    </submittedName>
</protein>
<evidence type="ECO:0000256" key="1">
    <source>
        <dbReference type="ARBA" id="ARBA00004418"/>
    </source>
</evidence>
<dbReference type="OrthoDB" id="9803988at2"/>
<evidence type="ECO:0000256" key="4">
    <source>
        <dbReference type="ARBA" id="ARBA00022729"/>
    </source>
</evidence>
<gene>
    <name evidence="6" type="ORF">P409_11810</name>
</gene>